<dbReference type="Gene3D" id="3.20.20.450">
    <property type="entry name" value="EAL domain"/>
    <property type="match status" value="1"/>
</dbReference>
<feature type="transmembrane region" description="Helical" evidence="1">
    <location>
        <begin position="267"/>
        <end position="288"/>
    </location>
</feature>
<dbReference type="InterPro" id="IPR050706">
    <property type="entry name" value="Cyclic-di-GMP_PDE-like"/>
</dbReference>
<dbReference type="InterPro" id="IPR007890">
    <property type="entry name" value="CHASE2"/>
</dbReference>
<feature type="transmembrane region" description="Helical" evidence="1">
    <location>
        <begin position="295"/>
        <end position="314"/>
    </location>
</feature>
<sequence>MKRVFRPVRLLILFVAAAMTLAFATLPAGRWAERTLDPLRFALAGRPASGRIAIVEMDAASVAAIRQWPWSRRHYAAAIDQLTRAGAASIVFDVDLSSASDPSDDAQLAAAIARADGRVVLPTFAQRAGAGDTRSMDALPLPILRAHAALASVNVAPDDDGMVRRMPFGTITADVPRPSLAAYLGNRPGVADRTFRIDYGIDPATIPRLSFVDVRDGRFDPAQVRGRDVLIGATAIEMGDRYATPVWGVIPGVVIQALAAESLLPGLPYSGSFAWTMLAALAIAAGMLRLERLRTAAAAAAAGGVALFAGAMFAQVHYQYWLPLTAGLLLIGLVGLGRLALHVIERFDHQRSTDDVTGLPNRLALNRACLDPAATLAVALFANLEPLLAVLGPAAERDLVLRLVERLRLAAGGAEVFRLSDRQFALTLPVDGDRDDLATRLRAMLLQPIEVAGRRVDPTIHIGVADMAGPLAERLNAAVRAADEAAESATFWHHGSLDRAKLEQRVSLMGELDRAIDSGEIEVHYQPKLSLADDRITSVEALVRWRHPERGMIRPDLFIPLAEQTDRIAPLTLYMLDRITRDMAAWRERGLTLSAAINVSARLLTHTSFGEALCAVLTSGRIAPGSLILEVTESATIDDPDRAAETLRRYRDLGCAISMDDYGTGQSTLSYLQWLPLSELKIDRRFVQHAHLNHADELMVRSTIDLAHGLGLKVVAEGIEEEGCLTFLKEAGCDLAQGYFISRPLPLAELDALLGCHAKVEVTSESRPSVTRVCSA</sequence>
<dbReference type="AlphaFoldDB" id="A0A916T0Z2"/>
<accession>A0A916T0Z2</accession>
<dbReference type="SMART" id="SM00267">
    <property type="entry name" value="GGDEF"/>
    <property type="match status" value="1"/>
</dbReference>
<dbReference type="GO" id="GO:0071111">
    <property type="term" value="F:cyclic-guanylate-specific phosphodiesterase activity"/>
    <property type="evidence" value="ECO:0007669"/>
    <property type="project" value="InterPro"/>
</dbReference>
<feature type="domain" description="EAL" evidence="2">
    <location>
        <begin position="505"/>
        <end position="758"/>
    </location>
</feature>
<dbReference type="CDD" id="cd01948">
    <property type="entry name" value="EAL"/>
    <property type="match status" value="1"/>
</dbReference>
<evidence type="ECO:0000259" key="2">
    <source>
        <dbReference type="PROSITE" id="PS50883"/>
    </source>
</evidence>
<dbReference type="InterPro" id="IPR035919">
    <property type="entry name" value="EAL_sf"/>
</dbReference>
<dbReference type="Proteomes" id="UP000623067">
    <property type="component" value="Unassembled WGS sequence"/>
</dbReference>
<organism evidence="3 4">
    <name type="scientific">Sphingomonas metalli</name>
    <dbReference type="NCBI Taxonomy" id="1779358"/>
    <lineage>
        <taxon>Bacteria</taxon>
        <taxon>Pseudomonadati</taxon>
        <taxon>Pseudomonadota</taxon>
        <taxon>Alphaproteobacteria</taxon>
        <taxon>Sphingomonadales</taxon>
        <taxon>Sphingomonadaceae</taxon>
        <taxon>Sphingomonas</taxon>
    </lineage>
</organism>
<comment type="caution">
    <text evidence="3">The sequence shown here is derived from an EMBL/GenBank/DDBJ whole genome shotgun (WGS) entry which is preliminary data.</text>
</comment>
<dbReference type="InterPro" id="IPR001633">
    <property type="entry name" value="EAL_dom"/>
</dbReference>
<keyword evidence="1" id="KW-1133">Transmembrane helix</keyword>
<dbReference type="RefSeq" id="WP_188657627.1">
    <property type="nucleotide sequence ID" value="NZ_BMIH01000001.1"/>
</dbReference>
<evidence type="ECO:0000313" key="3">
    <source>
        <dbReference type="EMBL" id="GGB22862.1"/>
    </source>
</evidence>
<reference evidence="3" key="1">
    <citation type="journal article" date="2014" name="Int. J. Syst. Evol. Microbiol.">
        <title>Complete genome sequence of Corynebacterium casei LMG S-19264T (=DSM 44701T), isolated from a smear-ripened cheese.</title>
        <authorList>
            <consortium name="US DOE Joint Genome Institute (JGI-PGF)"/>
            <person name="Walter F."/>
            <person name="Albersmeier A."/>
            <person name="Kalinowski J."/>
            <person name="Ruckert C."/>
        </authorList>
    </citation>
    <scope>NUCLEOTIDE SEQUENCE</scope>
    <source>
        <strain evidence="3">CGMCC 1.15330</strain>
    </source>
</reference>
<dbReference type="InterPro" id="IPR000160">
    <property type="entry name" value="GGDEF_dom"/>
</dbReference>
<keyword evidence="4" id="KW-1185">Reference proteome</keyword>
<reference evidence="3" key="2">
    <citation type="submission" date="2020-09" db="EMBL/GenBank/DDBJ databases">
        <authorList>
            <person name="Sun Q."/>
            <person name="Zhou Y."/>
        </authorList>
    </citation>
    <scope>NUCLEOTIDE SEQUENCE</scope>
    <source>
        <strain evidence="3">CGMCC 1.15330</strain>
    </source>
</reference>
<dbReference type="SUPFAM" id="SSF141868">
    <property type="entry name" value="EAL domain-like"/>
    <property type="match status" value="1"/>
</dbReference>
<dbReference type="PANTHER" id="PTHR33121">
    <property type="entry name" value="CYCLIC DI-GMP PHOSPHODIESTERASE PDEF"/>
    <property type="match status" value="1"/>
</dbReference>
<dbReference type="PROSITE" id="PS50883">
    <property type="entry name" value="EAL"/>
    <property type="match status" value="1"/>
</dbReference>
<protein>
    <recommendedName>
        <fullName evidence="2">EAL domain-containing protein</fullName>
    </recommendedName>
</protein>
<gene>
    <name evidence="3" type="ORF">GCM10011380_10660</name>
</gene>
<keyword evidence="1" id="KW-0812">Transmembrane</keyword>
<evidence type="ECO:0000313" key="4">
    <source>
        <dbReference type="Proteomes" id="UP000623067"/>
    </source>
</evidence>
<dbReference type="EMBL" id="BMIH01000001">
    <property type="protein sequence ID" value="GGB22862.1"/>
    <property type="molecule type" value="Genomic_DNA"/>
</dbReference>
<dbReference type="InterPro" id="IPR043128">
    <property type="entry name" value="Rev_trsase/Diguanyl_cyclase"/>
</dbReference>
<dbReference type="Pfam" id="PF05226">
    <property type="entry name" value="CHASE2"/>
    <property type="match status" value="1"/>
</dbReference>
<name>A0A916T0Z2_9SPHN</name>
<evidence type="ECO:0000256" key="1">
    <source>
        <dbReference type="SAM" id="Phobius"/>
    </source>
</evidence>
<dbReference type="Pfam" id="PF00563">
    <property type="entry name" value="EAL"/>
    <property type="match status" value="1"/>
</dbReference>
<dbReference type="SMART" id="SM01080">
    <property type="entry name" value="CHASE2"/>
    <property type="match status" value="1"/>
</dbReference>
<dbReference type="Gene3D" id="3.30.70.270">
    <property type="match status" value="1"/>
</dbReference>
<dbReference type="SMART" id="SM00052">
    <property type="entry name" value="EAL"/>
    <property type="match status" value="1"/>
</dbReference>
<keyword evidence="1" id="KW-0472">Membrane</keyword>
<proteinExistence type="predicted"/>
<dbReference type="PANTHER" id="PTHR33121:SF79">
    <property type="entry name" value="CYCLIC DI-GMP PHOSPHODIESTERASE PDED-RELATED"/>
    <property type="match status" value="1"/>
</dbReference>
<feature type="transmembrane region" description="Helical" evidence="1">
    <location>
        <begin position="320"/>
        <end position="341"/>
    </location>
</feature>